<feature type="transmembrane region" description="Helical" evidence="8">
    <location>
        <begin position="272"/>
        <end position="290"/>
    </location>
</feature>
<feature type="transmembrane region" description="Helical" evidence="8">
    <location>
        <begin position="110"/>
        <end position="143"/>
    </location>
</feature>
<evidence type="ECO:0000256" key="1">
    <source>
        <dbReference type="ARBA" id="ARBA00004651"/>
    </source>
</evidence>
<feature type="transmembrane region" description="Helical" evidence="8">
    <location>
        <begin position="155"/>
        <end position="176"/>
    </location>
</feature>
<evidence type="ECO:0000256" key="2">
    <source>
        <dbReference type="ARBA" id="ARBA00022475"/>
    </source>
</evidence>
<dbReference type="InterPro" id="IPR018584">
    <property type="entry name" value="GT87"/>
</dbReference>
<comment type="similarity">
    <text evidence="7">Belongs to the glycosyltransferase 87 family.</text>
</comment>
<evidence type="ECO:0000256" key="5">
    <source>
        <dbReference type="ARBA" id="ARBA00022989"/>
    </source>
</evidence>
<organism evidence="9 10">
    <name type="scientific">Nocardioides vastitatis</name>
    <dbReference type="NCBI Taxonomy" id="2568655"/>
    <lineage>
        <taxon>Bacteria</taxon>
        <taxon>Bacillati</taxon>
        <taxon>Actinomycetota</taxon>
        <taxon>Actinomycetes</taxon>
        <taxon>Propionibacteriales</taxon>
        <taxon>Nocardioidaceae</taxon>
        <taxon>Nocardioides</taxon>
    </lineage>
</organism>
<feature type="transmembrane region" description="Helical" evidence="8">
    <location>
        <begin position="245"/>
        <end position="265"/>
    </location>
</feature>
<comment type="caution">
    <text evidence="9">The sequence shown here is derived from an EMBL/GenBank/DDBJ whole genome shotgun (WGS) entry which is preliminary data.</text>
</comment>
<accession>A0ABW0ZHM8</accession>
<sequence length="378" mass="39883">MGPGSAPAAVLVVVIGAAIAGAVVGEFPDLHVYRYGGRAVLDQLPLYDADDPVTGYPFTYPPFAAVVMVPLTLLPGWLAAALWTGASAGCLAVSVVVVRRALGRPAPWWLVVGVTAGALALEPVWQNLSFGQINLILMLAVLIDLVRPERGTSGVLVGIAAGLKLTPLVFVVLLVLVGHRGAARRASLAFAGTVAAGFAALPGSAATYWTDGLLDPGRVGPPALAHNQSVNGALTRILDGSPPSWLWLVVAGLLASAVLLAAAAWWRRGDRVLGTCLGAVAMLLAAPVAWSHHWVWAVPVALVLWERSRWAAAAWTAVFVLRPIVWPPWGRGQEYDWRWFDHLSGNAYLLAALTVGSWAAIALNRRRGGSVSMVGRRE</sequence>
<proteinExistence type="inferred from homology"/>
<evidence type="ECO:0000256" key="7">
    <source>
        <dbReference type="ARBA" id="ARBA00024033"/>
    </source>
</evidence>
<gene>
    <name evidence="9" type="ORF">ACFPQB_09425</name>
</gene>
<feature type="transmembrane region" description="Helical" evidence="8">
    <location>
        <begin position="188"/>
        <end position="209"/>
    </location>
</feature>
<comment type="subcellular location">
    <subcellularLocation>
        <location evidence="1">Cell membrane</location>
        <topology evidence="1">Multi-pass membrane protein</topology>
    </subcellularLocation>
</comment>
<feature type="transmembrane region" description="Helical" evidence="8">
    <location>
        <begin position="345"/>
        <end position="363"/>
    </location>
</feature>
<keyword evidence="4 8" id="KW-0812">Transmembrane</keyword>
<evidence type="ECO:0000313" key="10">
    <source>
        <dbReference type="Proteomes" id="UP001596072"/>
    </source>
</evidence>
<protein>
    <submittedName>
        <fullName evidence="9">Glycosyltransferase 87 family protein</fullName>
    </submittedName>
</protein>
<keyword evidence="6 8" id="KW-0472">Membrane</keyword>
<evidence type="ECO:0000256" key="6">
    <source>
        <dbReference type="ARBA" id="ARBA00023136"/>
    </source>
</evidence>
<feature type="transmembrane region" description="Helical" evidence="8">
    <location>
        <begin position="77"/>
        <end position="98"/>
    </location>
</feature>
<keyword evidence="10" id="KW-1185">Reference proteome</keyword>
<dbReference type="EMBL" id="JBHSNS010000003">
    <property type="protein sequence ID" value="MFC5729139.1"/>
    <property type="molecule type" value="Genomic_DNA"/>
</dbReference>
<name>A0ABW0ZHM8_9ACTN</name>
<evidence type="ECO:0000256" key="3">
    <source>
        <dbReference type="ARBA" id="ARBA00022679"/>
    </source>
</evidence>
<dbReference type="RefSeq" id="WP_240769550.1">
    <property type="nucleotide sequence ID" value="NZ_JBHSNS010000003.1"/>
</dbReference>
<evidence type="ECO:0000256" key="4">
    <source>
        <dbReference type="ARBA" id="ARBA00022692"/>
    </source>
</evidence>
<reference evidence="10" key="1">
    <citation type="journal article" date="2019" name="Int. J. Syst. Evol. Microbiol.">
        <title>The Global Catalogue of Microorganisms (GCM) 10K type strain sequencing project: providing services to taxonomists for standard genome sequencing and annotation.</title>
        <authorList>
            <consortium name="The Broad Institute Genomics Platform"/>
            <consortium name="The Broad Institute Genome Sequencing Center for Infectious Disease"/>
            <person name="Wu L."/>
            <person name="Ma J."/>
        </authorList>
    </citation>
    <scope>NUCLEOTIDE SEQUENCE [LARGE SCALE GENOMIC DNA]</scope>
    <source>
        <strain evidence="10">YIM 94188</strain>
    </source>
</reference>
<dbReference type="Proteomes" id="UP001596072">
    <property type="component" value="Unassembled WGS sequence"/>
</dbReference>
<keyword evidence="2" id="KW-1003">Cell membrane</keyword>
<evidence type="ECO:0000256" key="8">
    <source>
        <dbReference type="SAM" id="Phobius"/>
    </source>
</evidence>
<dbReference type="Pfam" id="PF09594">
    <property type="entry name" value="GT87"/>
    <property type="match status" value="1"/>
</dbReference>
<evidence type="ECO:0000313" key="9">
    <source>
        <dbReference type="EMBL" id="MFC5729139.1"/>
    </source>
</evidence>
<keyword evidence="5 8" id="KW-1133">Transmembrane helix</keyword>
<keyword evidence="3" id="KW-0808">Transferase</keyword>